<comment type="caution">
    <text evidence="2">The sequence shown here is derived from an EMBL/GenBank/DDBJ whole genome shotgun (WGS) entry which is preliminary data.</text>
</comment>
<accession>A0A2T0TIU3</accession>
<feature type="compositionally biased region" description="Low complexity" evidence="1">
    <location>
        <begin position="1"/>
        <end position="12"/>
    </location>
</feature>
<evidence type="ECO:0000313" key="3">
    <source>
        <dbReference type="Proteomes" id="UP000238375"/>
    </source>
</evidence>
<dbReference type="EMBL" id="PVTE01000002">
    <property type="protein sequence ID" value="PRY45576.1"/>
    <property type="molecule type" value="Genomic_DNA"/>
</dbReference>
<keyword evidence="3" id="KW-1185">Reference proteome</keyword>
<dbReference type="AlphaFoldDB" id="A0A2T0TIU3"/>
<gene>
    <name evidence="2" type="ORF">CLV58_102325</name>
</gene>
<sequence length="96" mass="11022">MQTSLPSSSSSPDKPGMKHECGHRADCLKMIQLIVDGEATEQQLARLKDNLETCRPCIEMYHLEREVKELLTKRMEKRCCPDQLIETIKSKILTFS</sequence>
<dbReference type="Proteomes" id="UP000238375">
    <property type="component" value="Unassembled WGS sequence"/>
</dbReference>
<evidence type="ECO:0000256" key="1">
    <source>
        <dbReference type="SAM" id="MobiDB-lite"/>
    </source>
</evidence>
<protein>
    <submittedName>
        <fullName evidence="2">Anti-sigma factor (TIGR02949 family)</fullName>
    </submittedName>
</protein>
<evidence type="ECO:0000313" key="2">
    <source>
        <dbReference type="EMBL" id="PRY45576.1"/>
    </source>
</evidence>
<feature type="region of interest" description="Disordered" evidence="1">
    <location>
        <begin position="1"/>
        <end position="20"/>
    </location>
</feature>
<reference evidence="2 3" key="1">
    <citation type="submission" date="2018-03" db="EMBL/GenBank/DDBJ databases">
        <title>Genomic Encyclopedia of Archaeal and Bacterial Type Strains, Phase II (KMG-II): from individual species to whole genera.</title>
        <authorList>
            <person name="Goeker M."/>
        </authorList>
    </citation>
    <scope>NUCLEOTIDE SEQUENCE [LARGE SCALE GENOMIC DNA]</scope>
    <source>
        <strain evidence="2 3">DSM 28354</strain>
    </source>
</reference>
<organism evidence="2 3">
    <name type="scientific">Spirosoma oryzae</name>
    <dbReference type="NCBI Taxonomy" id="1469603"/>
    <lineage>
        <taxon>Bacteria</taxon>
        <taxon>Pseudomonadati</taxon>
        <taxon>Bacteroidota</taxon>
        <taxon>Cytophagia</taxon>
        <taxon>Cytophagales</taxon>
        <taxon>Cytophagaceae</taxon>
        <taxon>Spirosoma</taxon>
    </lineage>
</organism>
<name>A0A2T0TIU3_9BACT</name>
<proteinExistence type="predicted"/>